<accession>A0A3B1JIR0</accession>
<protein>
    <submittedName>
        <fullName evidence="1">Uncharacterized protein</fullName>
    </submittedName>
</protein>
<dbReference type="AlphaFoldDB" id="A0A3B1JIR0"/>
<dbReference type="Ensembl" id="ENSAMXT00000042994.1">
    <property type="protein sequence ID" value="ENSAMXP00000041596.1"/>
    <property type="gene ID" value="ENSAMXG00000038631.1"/>
</dbReference>
<name>A0A3B1JIR0_ASTMX</name>
<dbReference type="Bgee" id="ENSAMXG00000038631">
    <property type="expression patterns" value="Expressed in zone of skin and 4 other cell types or tissues"/>
</dbReference>
<reference evidence="2" key="2">
    <citation type="journal article" date="2014" name="Nat. Commun.">
        <title>The cavefish genome reveals candidate genes for eye loss.</title>
        <authorList>
            <person name="McGaugh S.E."/>
            <person name="Gross J.B."/>
            <person name="Aken B."/>
            <person name="Blin M."/>
            <person name="Borowsky R."/>
            <person name="Chalopin D."/>
            <person name="Hinaux H."/>
            <person name="Jeffery W.R."/>
            <person name="Keene A."/>
            <person name="Ma L."/>
            <person name="Minx P."/>
            <person name="Murphy D."/>
            <person name="O'Quin K.E."/>
            <person name="Retaux S."/>
            <person name="Rohner N."/>
            <person name="Searle S.M."/>
            <person name="Stahl B.A."/>
            <person name="Tabin C."/>
            <person name="Volff J.N."/>
            <person name="Yoshizawa M."/>
            <person name="Warren W.C."/>
        </authorList>
    </citation>
    <scope>NUCLEOTIDE SEQUENCE [LARGE SCALE GENOMIC DNA]</scope>
    <source>
        <strain evidence="2">female</strain>
    </source>
</reference>
<evidence type="ECO:0000313" key="2">
    <source>
        <dbReference type="Proteomes" id="UP000018467"/>
    </source>
</evidence>
<evidence type="ECO:0000313" key="1">
    <source>
        <dbReference type="Ensembl" id="ENSAMXP00000041596.1"/>
    </source>
</evidence>
<dbReference type="InParanoid" id="A0A3B1JIR0"/>
<proteinExistence type="predicted"/>
<dbReference type="Proteomes" id="UP000018467">
    <property type="component" value="Unassembled WGS sequence"/>
</dbReference>
<reference evidence="2" key="1">
    <citation type="submission" date="2013-03" db="EMBL/GenBank/DDBJ databases">
        <authorList>
            <person name="Jeffery W."/>
            <person name="Warren W."/>
            <person name="Wilson R.K."/>
        </authorList>
    </citation>
    <scope>NUCLEOTIDE SEQUENCE</scope>
    <source>
        <strain evidence="2">female</strain>
    </source>
</reference>
<organism evidence="1 2">
    <name type="scientific">Astyanax mexicanus</name>
    <name type="common">Blind cave fish</name>
    <name type="synonym">Astyanax fasciatus mexicanus</name>
    <dbReference type="NCBI Taxonomy" id="7994"/>
    <lineage>
        <taxon>Eukaryota</taxon>
        <taxon>Metazoa</taxon>
        <taxon>Chordata</taxon>
        <taxon>Craniata</taxon>
        <taxon>Vertebrata</taxon>
        <taxon>Euteleostomi</taxon>
        <taxon>Actinopterygii</taxon>
        <taxon>Neopterygii</taxon>
        <taxon>Teleostei</taxon>
        <taxon>Ostariophysi</taxon>
        <taxon>Characiformes</taxon>
        <taxon>Characoidei</taxon>
        <taxon>Acestrorhamphidae</taxon>
        <taxon>Acestrorhamphinae</taxon>
        <taxon>Astyanax</taxon>
    </lineage>
</organism>
<reference evidence="1" key="4">
    <citation type="submission" date="2025-09" db="UniProtKB">
        <authorList>
            <consortium name="Ensembl"/>
        </authorList>
    </citation>
    <scope>IDENTIFICATION</scope>
</reference>
<keyword evidence="2" id="KW-1185">Reference proteome</keyword>
<reference evidence="1" key="3">
    <citation type="submission" date="2025-08" db="UniProtKB">
        <authorList>
            <consortium name="Ensembl"/>
        </authorList>
    </citation>
    <scope>IDENTIFICATION</scope>
</reference>
<sequence>MSFEDATVVKVSRKVVMFLSGLGAWLTPVIQHFGRAEPRGDHEVKRSRPSWPTR</sequence>